<accession>A0AA36A5W3</accession>
<protein>
    <submittedName>
        <fullName evidence="2">Uncharacterized protein</fullName>
    </submittedName>
</protein>
<dbReference type="EMBL" id="OX465085">
    <property type="protein sequence ID" value="CAI9304381.1"/>
    <property type="molecule type" value="Genomic_DNA"/>
</dbReference>
<evidence type="ECO:0000256" key="1">
    <source>
        <dbReference type="SAM" id="MobiDB-lite"/>
    </source>
</evidence>
<keyword evidence="3" id="KW-1185">Reference proteome</keyword>
<dbReference type="AlphaFoldDB" id="A0AA36A5W3"/>
<feature type="compositionally biased region" description="Acidic residues" evidence="1">
    <location>
        <begin position="53"/>
        <end position="94"/>
    </location>
</feature>
<gene>
    <name evidence="2" type="ORF">LSALG_LOCUS42762</name>
</gene>
<organism evidence="2 3">
    <name type="scientific">Lactuca saligna</name>
    <name type="common">Willowleaf lettuce</name>
    <dbReference type="NCBI Taxonomy" id="75948"/>
    <lineage>
        <taxon>Eukaryota</taxon>
        <taxon>Viridiplantae</taxon>
        <taxon>Streptophyta</taxon>
        <taxon>Embryophyta</taxon>
        <taxon>Tracheophyta</taxon>
        <taxon>Spermatophyta</taxon>
        <taxon>Magnoliopsida</taxon>
        <taxon>eudicotyledons</taxon>
        <taxon>Gunneridae</taxon>
        <taxon>Pentapetalae</taxon>
        <taxon>asterids</taxon>
        <taxon>campanulids</taxon>
        <taxon>Asterales</taxon>
        <taxon>Asteraceae</taxon>
        <taxon>Cichorioideae</taxon>
        <taxon>Cichorieae</taxon>
        <taxon>Lactucinae</taxon>
        <taxon>Lactuca</taxon>
    </lineage>
</organism>
<evidence type="ECO:0000313" key="2">
    <source>
        <dbReference type="EMBL" id="CAI9304381.1"/>
    </source>
</evidence>
<dbReference type="Proteomes" id="UP001177003">
    <property type="component" value="Chromosome 9"/>
</dbReference>
<name>A0AA36A5W3_LACSI</name>
<evidence type="ECO:0000313" key="3">
    <source>
        <dbReference type="Proteomes" id="UP001177003"/>
    </source>
</evidence>
<sequence>MRHSNYTTQEILVCLGINEEELYEFEGLKHVPVELNISQGFEFPSQFTVETSTENEEDLEQEEGIIEEDIGIEGIDEEGMEQEGEEGMEQEGMDQEGMVVEDMGRRQKLRKRKTSERITKIQLKKLVVVKNGKGMSSSNPLSLD</sequence>
<proteinExistence type="predicted"/>
<reference evidence="2" key="1">
    <citation type="submission" date="2023-04" db="EMBL/GenBank/DDBJ databases">
        <authorList>
            <person name="Vijverberg K."/>
            <person name="Xiong W."/>
            <person name="Schranz E."/>
        </authorList>
    </citation>
    <scope>NUCLEOTIDE SEQUENCE</scope>
</reference>
<feature type="region of interest" description="Disordered" evidence="1">
    <location>
        <begin position="48"/>
        <end position="114"/>
    </location>
</feature>